<feature type="region of interest" description="Disordered" evidence="2">
    <location>
        <begin position="91"/>
        <end position="112"/>
    </location>
</feature>
<feature type="compositionally biased region" description="Polar residues" evidence="2">
    <location>
        <begin position="97"/>
        <end position="112"/>
    </location>
</feature>
<dbReference type="InterPro" id="IPR038765">
    <property type="entry name" value="Papain-like_cys_pep_sf"/>
</dbReference>
<dbReference type="VEuPathDB" id="TriTrypDB:BSAL_27670"/>
<feature type="compositionally biased region" description="Low complexity" evidence="2">
    <location>
        <begin position="1"/>
        <end position="17"/>
    </location>
</feature>
<dbReference type="GO" id="GO:0006508">
    <property type="term" value="P:proteolysis"/>
    <property type="evidence" value="ECO:0007669"/>
    <property type="project" value="UniProtKB-KW"/>
</dbReference>
<keyword evidence="1" id="KW-0788">Thiol protease</keyword>
<evidence type="ECO:0000256" key="2">
    <source>
        <dbReference type="SAM" id="MobiDB-lite"/>
    </source>
</evidence>
<dbReference type="PROSITE" id="PS50235">
    <property type="entry name" value="USP_3"/>
    <property type="match status" value="1"/>
</dbReference>
<evidence type="ECO:0000256" key="1">
    <source>
        <dbReference type="RuleBase" id="RU366025"/>
    </source>
</evidence>
<keyword evidence="1" id="KW-0645">Protease</keyword>
<dbReference type="PANTHER" id="PTHR21646">
    <property type="entry name" value="UBIQUITIN CARBOXYL-TERMINAL HYDROLASE"/>
    <property type="match status" value="1"/>
</dbReference>
<feature type="region of interest" description="Disordered" evidence="2">
    <location>
        <begin position="125"/>
        <end position="195"/>
    </location>
</feature>
<feature type="region of interest" description="Disordered" evidence="2">
    <location>
        <begin position="1"/>
        <end position="38"/>
    </location>
</feature>
<accession>A0A0S4KKZ6</accession>
<dbReference type="OMA" id="RSCAEHK"/>
<reference evidence="5" key="1">
    <citation type="submission" date="2015-09" db="EMBL/GenBank/DDBJ databases">
        <authorList>
            <consortium name="Pathogen Informatics"/>
        </authorList>
    </citation>
    <scope>NUCLEOTIDE SEQUENCE [LARGE SCALE GENOMIC DNA]</scope>
    <source>
        <strain evidence="5">Lake Konstanz</strain>
    </source>
</reference>
<dbReference type="InterPro" id="IPR018200">
    <property type="entry name" value="USP_CS"/>
</dbReference>
<feature type="domain" description="USP" evidence="3">
    <location>
        <begin position="217"/>
        <end position="537"/>
    </location>
</feature>
<keyword evidence="1 4" id="KW-0378">Hydrolase</keyword>
<comment type="similarity">
    <text evidence="1">Belongs to the peptidase C19 family.</text>
</comment>
<dbReference type="InterPro" id="IPR028889">
    <property type="entry name" value="USP"/>
</dbReference>
<evidence type="ECO:0000313" key="4">
    <source>
        <dbReference type="EMBL" id="CUI15140.1"/>
    </source>
</evidence>
<feature type="compositionally biased region" description="Low complexity" evidence="2">
    <location>
        <begin position="175"/>
        <end position="195"/>
    </location>
</feature>
<dbReference type="GO" id="GO:0016579">
    <property type="term" value="P:protein deubiquitination"/>
    <property type="evidence" value="ECO:0007669"/>
    <property type="project" value="InterPro"/>
</dbReference>
<name>A0A0S4KKZ6_BODSA</name>
<gene>
    <name evidence="4" type="ORF">BSAL_27670</name>
</gene>
<dbReference type="PROSITE" id="PS00973">
    <property type="entry name" value="USP_2"/>
    <property type="match status" value="1"/>
</dbReference>
<evidence type="ECO:0000259" key="3">
    <source>
        <dbReference type="PROSITE" id="PS50235"/>
    </source>
</evidence>
<evidence type="ECO:0000313" key="5">
    <source>
        <dbReference type="Proteomes" id="UP000051952"/>
    </source>
</evidence>
<feature type="compositionally biased region" description="Low complexity" evidence="2">
    <location>
        <begin position="142"/>
        <end position="160"/>
    </location>
</feature>
<dbReference type="InterPro" id="IPR050185">
    <property type="entry name" value="Ub_carboxyl-term_hydrolase"/>
</dbReference>
<keyword evidence="5" id="KW-1185">Reference proteome</keyword>
<dbReference type="PROSITE" id="PS00972">
    <property type="entry name" value="USP_1"/>
    <property type="match status" value="1"/>
</dbReference>
<dbReference type="EMBL" id="CYKH01001850">
    <property type="protein sequence ID" value="CUI15140.1"/>
    <property type="molecule type" value="Genomic_DNA"/>
</dbReference>
<dbReference type="Gene3D" id="3.90.70.10">
    <property type="entry name" value="Cysteine proteinases"/>
    <property type="match status" value="1"/>
</dbReference>
<organism evidence="4 5">
    <name type="scientific">Bodo saltans</name>
    <name type="common">Flagellated protozoan</name>
    <dbReference type="NCBI Taxonomy" id="75058"/>
    <lineage>
        <taxon>Eukaryota</taxon>
        <taxon>Discoba</taxon>
        <taxon>Euglenozoa</taxon>
        <taxon>Kinetoplastea</taxon>
        <taxon>Metakinetoplastina</taxon>
        <taxon>Eubodonida</taxon>
        <taxon>Bodonidae</taxon>
        <taxon>Bodo</taxon>
    </lineage>
</organism>
<dbReference type="OrthoDB" id="265306at2759"/>
<proteinExistence type="inferred from homology"/>
<dbReference type="InterPro" id="IPR001394">
    <property type="entry name" value="Peptidase_C19_UCH"/>
</dbReference>
<protein>
    <recommendedName>
        <fullName evidence="1">Ubiquitin carboxyl-terminal hydrolase</fullName>
        <ecNumber evidence="1">3.4.19.12</ecNumber>
    </recommendedName>
</protein>
<dbReference type="AlphaFoldDB" id="A0A0S4KKZ6"/>
<dbReference type="GO" id="GO:0004843">
    <property type="term" value="F:cysteine-type deubiquitinase activity"/>
    <property type="evidence" value="ECO:0007669"/>
    <property type="project" value="UniProtKB-UniRule"/>
</dbReference>
<dbReference type="EC" id="3.4.19.12" evidence="1"/>
<dbReference type="Proteomes" id="UP000051952">
    <property type="component" value="Unassembled WGS sequence"/>
</dbReference>
<comment type="catalytic activity">
    <reaction evidence="1">
        <text>Thiol-dependent hydrolysis of ester, thioester, amide, peptide and isopeptide bonds formed by the C-terminal Gly of ubiquitin (a 76-residue protein attached to proteins as an intracellular targeting signal).</text>
        <dbReference type="EC" id="3.4.19.12"/>
    </reaction>
</comment>
<keyword evidence="1" id="KW-0833">Ubl conjugation pathway</keyword>
<dbReference type="Pfam" id="PF00443">
    <property type="entry name" value="UCH"/>
    <property type="match status" value="1"/>
</dbReference>
<dbReference type="SUPFAM" id="SSF54001">
    <property type="entry name" value="Cysteine proteinases"/>
    <property type="match status" value="1"/>
</dbReference>
<dbReference type="PANTHER" id="PTHR21646:SF23">
    <property type="entry name" value="UBIQUITIN CARBOXYL-TERMINAL HYDROLASE USP2"/>
    <property type="match status" value="1"/>
</dbReference>
<sequence length="537" mass="60578">MSSSSRHQLRSSSSNISVTRHSSNQGIFGGGSPLTTRAYSPTRYVESPAMRIADPYSSQFSARTSNPSPAALYLDRGRNQVPVTQRDVFSANYPGRSENTTSNRPMNSYNYESPRTINTVVETSAAASRQNYADRRPVNFESTHSSSTSSLYSSPIGSGSAIRRSGTDQSTTAFRTATPSASSVTRSPTSSTFSVSLPRDRLLEIPPTSSRFCGIPLGLPNLGNTCYLNSVLQCIFQLDMFTSVLGRAREEARRRTPVTEALERLAKEQRSSERRNLVSFLKSMMGKRNSEFAYYDQADAHELLRTLLFAMHEELNRSTEPVAYMELKDIPNERPQETQRRWLAYHKRRDDSVIYDYFGGVVQSETICKSCGYRSFAFDPFLDLSIPFDKRAMRDEHSQELMLTEMFSLLWEPEDIDKLQAWKCPRCKVISSASRKLNFLEEPKILVFHLKRFNSRGAKVEAPVHYQHKQHIQNKTYRLKGVVCHSGTATTGHYTSYVSVGNSQNDWYCCSDSSISSCTVRDALKATTAAFMLFYES</sequence>